<accession>A0A8T0GJ67</accession>
<dbReference type="Gene3D" id="3.30.200.20">
    <property type="entry name" value="Phosphorylase Kinase, domain 1"/>
    <property type="match status" value="1"/>
</dbReference>
<evidence type="ECO:0000259" key="18">
    <source>
        <dbReference type="PROSITE" id="PS50011"/>
    </source>
</evidence>
<organism evidence="20 21">
    <name type="scientific">Ceratodon purpureus</name>
    <name type="common">Fire moss</name>
    <name type="synonym">Dicranum purpureum</name>
    <dbReference type="NCBI Taxonomy" id="3225"/>
    <lineage>
        <taxon>Eukaryota</taxon>
        <taxon>Viridiplantae</taxon>
        <taxon>Streptophyta</taxon>
        <taxon>Embryophyta</taxon>
        <taxon>Bryophyta</taxon>
        <taxon>Bryophytina</taxon>
        <taxon>Bryopsida</taxon>
        <taxon>Dicranidae</taxon>
        <taxon>Pseudoditrichales</taxon>
        <taxon>Ditrichaceae</taxon>
        <taxon>Ceratodon</taxon>
    </lineage>
</organism>
<dbReference type="SUPFAM" id="SSF51110">
    <property type="entry name" value="alpha-D-mannose-specific plant lectins"/>
    <property type="match status" value="2"/>
</dbReference>
<keyword evidence="10 16" id="KW-1133">Transmembrane helix</keyword>
<evidence type="ECO:0000256" key="13">
    <source>
        <dbReference type="ARBA" id="ARBA00023180"/>
    </source>
</evidence>
<keyword evidence="7 14" id="KW-0547">Nucleotide-binding</keyword>
<dbReference type="InterPro" id="IPR001245">
    <property type="entry name" value="Ser-Thr/Tyr_kinase_cat_dom"/>
</dbReference>
<dbReference type="CDD" id="cd14066">
    <property type="entry name" value="STKc_IRAK"/>
    <property type="match status" value="1"/>
</dbReference>
<evidence type="ECO:0000256" key="11">
    <source>
        <dbReference type="ARBA" id="ARBA00023136"/>
    </source>
</evidence>
<dbReference type="PANTHER" id="PTHR47973">
    <property type="entry name" value="CYSTEINE-RICH RECEPTOR-LIKE PROTEIN KINASE 3"/>
    <property type="match status" value="1"/>
</dbReference>
<feature type="binding site" evidence="14">
    <location>
        <position position="435"/>
    </location>
    <ligand>
        <name>ATP</name>
        <dbReference type="ChEBI" id="CHEBI:30616"/>
    </ligand>
</feature>
<dbReference type="GO" id="GO:0005524">
    <property type="term" value="F:ATP binding"/>
    <property type="evidence" value="ECO:0007669"/>
    <property type="project" value="UniProtKB-UniRule"/>
</dbReference>
<evidence type="ECO:0000256" key="9">
    <source>
        <dbReference type="ARBA" id="ARBA00022840"/>
    </source>
</evidence>
<comment type="subcellular location">
    <subcellularLocation>
        <location evidence="1">Cell membrane</location>
        <topology evidence="1">Single-pass type I membrane protein</topology>
    </subcellularLocation>
</comment>
<evidence type="ECO:0000256" key="4">
    <source>
        <dbReference type="ARBA" id="ARBA00022679"/>
    </source>
</evidence>
<dbReference type="PROSITE" id="PS50927">
    <property type="entry name" value="BULB_LECTIN"/>
    <property type="match status" value="1"/>
</dbReference>
<keyword evidence="4" id="KW-0808">Transferase</keyword>
<evidence type="ECO:0000256" key="12">
    <source>
        <dbReference type="ARBA" id="ARBA00023170"/>
    </source>
</evidence>
<evidence type="ECO:0000256" key="8">
    <source>
        <dbReference type="ARBA" id="ARBA00022777"/>
    </source>
</evidence>
<dbReference type="EMBL" id="CM026432">
    <property type="protein sequence ID" value="KAG0557778.1"/>
    <property type="molecule type" value="Genomic_DNA"/>
</dbReference>
<evidence type="ECO:0000256" key="1">
    <source>
        <dbReference type="ARBA" id="ARBA00004251"/>
    </source>
</evidence>
<evidence type="ECO:0000259" key="19">
    <source>
        <dbReference type="PROSITE" id="PS50927"/>
    </source>
</evidence>
<feature type="chain" id="PRO_5035914022" description="Non-specific serine/threonine protein kinase" evidence="17">
    <location>
        <begin position="26"/>
        <end position="737"/>
    </location>
</feature>
<feature type="region of interest" description="Disordered" evidence="15">
    <location>
        <begin position="713"/>
        <end position="737"/>
    </location>
</feature>
<evidence type="ECO:0000256" key="14">
    <source>
        <dbReference type="PROSITE-ProRule" id="PRU10141"/>
    </source>
</evidence>
<keyword evidence="11 16" id="KW-0472">Membrane</keyword>
<dbReference type="AlphaFoldDB" id="A0A8T0GJ67"/>
<keyword evidence="13" id="KW-0325">Glycoprotein</keyword>
<dbReference type="GO" id="GO:0005886">
    <property type="term" value="C:plasma membrane"/>
    <property type="evidence" value="ECO:0007669"/>
    <property type="project" value="UniProtKB-SubCell"/>
</dbReference>
<dbReference type="InterPro" id="IPR008271">
    <property type="entry name" value="Ser/Thr_kinase_AS"/>
</dbReference>
<keyword evidence="5 16" id="KW-0812">Transmembrane</keyword>
<gene>
    <name evidence="20" type="ORF">KC19_11G156600</name>
</gene>
<reference evidence="20 21" key="1">
    <citation type="submission" date="2020-06" db="EMBL/GenBank/DDBJ databases">
        <title>WGS assembly of Ceratodon purpureus strain R40.</title>
        <authorList>
            <person name="Carey S.B."/>
            <person name="Jenkins J."/>
            <person name="Shu S."/>
            <person name="Lovell J.T."/>
            <person name="Sreedasyam A."/>
            <person name="Maumus F."/>
            <person name="Tiley G.P."/>
            <person name="Fernandez-Pozo N."/>
            <person name="Barry K."/>
            <person name="Chen C."/>
            <person name="Wang M."/>
            <person name="Lipzen A."/>
            <person name="Daum C."/>
            <person name="Saski C.A."/>
            <person name="Payton A.C."/>
            <person name="Mcbreen J.C."/>
            <person name="Conrad R.E."/>
            <person name="Kollar L.M."/>
            <person name="Olsson S."/>
            <person name="Huttunen S."/>
            <person name="Landis J.B."/>
            <person name="Wickett N.J."/>
            <person name="Johnson M.G."/>
            <person name="Rensing S.A."/>
            <person name="Grimwood J."/>
            <person name="Schmutz J."/>
            <person name="Mcdaniel S.F."/>
        </authorList>
    </citation>
    <scope>NUCLEOTIDE SEQUENCE [LARGE SCALE GENOMIC DNA]</scope>
    <source>
        <strain evidence="20 21">R40</strain>
    </source>
</reference>
<dbReference type="Pfam" id="PF07714">
    <property type="entry name" value="PK_Tyr_Ser-Thr"/>
    <property type="match status" value="1"/>
</dbReference>
<evidence type="ECO:0000256" key="5">
    <source>
        <dbReference type="ARBA" id="ARBA00022692"/>
    </source>
</evidence>
<proteinExistence type="predicted"/>
<evidence type="ECO:0000256" key="2">
    <source>
        <dbReference type="ARBA" id="ARBA00022475"/>
    </source>
</evidence>
<feature type="signal peptide" evidence="17">
    <location>
        <begin position="1"/>
        <end position="25"/>
    </location>
</feature>
<evidence type="ECO:0000256" key="6">
    <source>
        <dbReference type="ARBA" id="ARBA00022729"/>
    </source>
</evidence>
<sequence length="737" mass="81738">MNLIARWSALVLLLLIATSWQKISGGLAVNVLVGTKPYFVLDPKEYLSVSGKYYFMMQPDCRLVLYNSSSGQPLLATGFDPKLYAGYRVGIQNCSLVMQSDGNLVMYNITRAQYDWANTTWVNEVWAKSAWMFSVWSQGFFNVLNSHSFLLLDGDGRLEYYFANGTRFSGFSFESVAVTASSMLNYSSFNPNSNDYKAWQPDKSLDEFPYMPAGYFLSAGKRLVTTNSAYMLDLNATDCNLRLLNGTRILWQSNALTSSKNRACLLELQQNGFLQIRDQNSSAVYWNSTKAGNISVSWILKVDPDNGSLSVSDITNSNKILWTVNPDPAPSAPANARALAAPTKSDLPILWIVVGVLGGAIFLVAMAALGLYFYARESRFLDPADKAFQARLTSQAMTEAQIKQATSNYANLLGRGGFGSVYYGKLPDGQEVAAKVLSSNSHQSKHEFYNEVELLSKVHHKHLVALLGYCCTRKHQILIYDYIGGGDLRHRLRGESGAGNSLSWRQRTSIILQVAEGLDYLHDKCSPSIIHRDIKSDNILLTNKLVAKVADFGLSKLKTIEQEDATHITTKVKGTPGYLDPEYHVTGMLTEKSDVYAFGIVMMEILTGLPVIGENHVYIAQKVGDARRLDQFNDLEDPNMGLDFNREEFVNLVEVALWCVKSSCAERPFMRQVVRRLHDLGLASSSEPSQPENDVGHEESEIMAMRFNSSQLITSESSASEATDVHLSASSSNSPSL</sequence>
<feature type="domain" description="Protein kinase" evidence="18">
    <location>
        <begin position="407"/>
        <end position="681"/>
    </location>
</feature>
<dbReference type="PROSITE" id="PS50011">
    <property type="entry name" value="PROTEIN_KINASE_DOM"/>
    <property type="match status" value="1"/>
</dbReference>
<dbReference type="SUPFAM" id="SSF56112">
    <property type="entry name" value="Protein kinase-like (PK-like)"/>
    <property type="match status" value="1"/>
</dbReference>
<evidence type="ECO:0000256" key="3">
    <source>
        <dbReference type="ARBA" id="ARBA00022527"/>
    </source>
</evidence>
<feature type="compositionally biased region" description="Low complexity" evidence="15">
    <location>
        <begin position="728"/>
        <end position="737"/>
    </location>
</feature>
<keyword evidence="21" id="KW-1185">Reference proteome</keyword>
<evidence type="ECO:0000313" key="21">
    <source>
        <dbReference type="Proteomes" id="UP000822688"/>
    </source>
</evidence>
<dbReference type="InterPro" id="IPR011009">
    <property type="entry name" value="Kinase-like_dom_sf"/>
</dbReference>
<dbReference type="Gene3D" id="1.10.510.10">
    <property type="entry name" value="Transferase(Phosphotransferase) domain 1"/>
    <property type="match status" value="1"/>
</dbReference>
<name>A0A8T0GJ67_CERPU</name>
<dbReference type="FunFam" id="3.30.200.20:FF:000039">
    <property type="entry name" value="receptor-like protein kinase FERONIA"/>
    <property type="match status" value="1"/>
</dbReference>
<dbReference type="Gene3D" id="2.90.10.10">
    <property type="entry name" value="Bulb-type lectin domain"/>
    <property type="match status" value="2"/>
</dbReference>
<dbReference type="PROSITE" id="PS00107">
    <property type="entry name" value="PROTEIN_KINASE_ATP"/>
    <property type="match status" value="1"/>
</dbReference>
<keyword evidence="12" id="KW-0675">Receptor</keyword>
<keyword evidence="3" id="KW-0723">Serine/threonine-protein kinase</keyword>
<evidence type="ECO:0008006" key="22">
    <source>
        <dbReference type="Google" id="ProtNLM"/>
    </source>
</evidence>
<protein>
    <recommendedName>
        <fullName evidence="22">Non-specific serine/threonine protein kinase</fullName>
    </recommendedName>
</protein>
<dbReference type="SMART" id="SM00220">
    <property type="entry name" value="S_TKc"/>
    <property type="match status" value="1"/>
</dbReference>
<dbReference type="InterPro" id="IPR036426">
    <property type="entry name" value="Bulb-type_lectin_dom_sf"/>
</dbReference>
<keyword evidence="6 17" id="KW-0732">Signal</keyword>
<dbReference type="InterPro" id="IPR000719">
    <property type="entry name" value="Prot_kinase_dom"/>
</dbReference>
<evidence type="ECO:0000256" key="7">
    <source>
        <dbReference type="ARBA" id="ARBA00022741"/>
    </source>
</evidence>
<comment type="caution">
    <text evidence="20">The sequence shown here is derived from an EMBL/GenBank/DDBJ whole genome shotgun (WGS) entry which is preliminary data.</text>
</comment>
<dbReference type="InterPro" id="IPR052059">
    <property type="entry name" value="CR_Ser/Thr_kinase"/>
</dbReference>
<evidence type="ECO:0000256" key="10">
    <source>
        <dbReference type="ARBA" id="ARBA00022989"/>
    </source>
</evidence>
<dbReference type="InterPro" id="IPR001480">
    <property type="entry name" value="Bulb-type_lectin_dom"/>
</dbReference>
<dbReference type="Proteomes" id="UP000822688">
    <property type="component" value="Chromosome 11"/>
</dbReference>
<dbReference type="GO" id="GO:0004674">
    <property type="term" value="F:protein serine/threonine kinase activity"/>
    <property type="evidence" value="ECO:0007669"/>
    <property type="project" value="UniProtKB-KW"/>
</dbReference>
<keyword evidence="8" id="KW-0418">Kinase</keyword>
<feature type="domain" description="Bulb-type lectin" evidence="19">
    <location>
        <begin position="208"/>
        <end position="324"/>
    </location>
</feature>
<dbReference type="GO" id="GO:0002229">
    <property type="term" value="P:defense response to oomycetes"/>
    <property type="evidence" value="ECO:0007669"/>
    <property type="project" value="UniProtKB-ARBA"/>
</dbReference>
<evidence type="ECO:0000313" key="20">
    <source>
        <dbReference type="EMBL" id="KAG0557778.1"/>
    </source>
</evidence>
<keyword evidence="9 14" id="KW-0067">ATP-binding</keyword>
<dbReference type="InterPro" id="IPR017441">
    <property type="entry name" value="Protein_kinase_ATP_BS"/>
</dbReference>
<dbReference type="PROSITE" id="PS00108">
    <property type="entry name" value="PROTEIN_KINASE_ST"/>
    <property type="match status" value="1"/>
</dbReference>
<evidence type="ECO:0000256" key="16">
    <source>
        <dbReference type="SAM" id="Phobius"/>
    </source>
</evidence>
<dbReference type="FunFam" id="1.10.510.10:FF:000240">
    <property type="entry name" value="Lectin-domain containing receptor kinase A4.3"/>
    <property type="match status" value="1"/>
</dbReference>
<keyword evidence="2" id="KW-1003">Cell membrane</keyword>
<feature type="transmembrane region" description="Helical" evidence="16">
    <location>
        <begin position="349"/>
        <end position="374"/>
    </location>
</feature>
<evidence type="ECO:0000256" key="17">
    <source>
        <dbReference type="SAM" id="SignalP"/>
    </source>
</evidence>
<evidence type="ECO:0000256" key="15">
    <source>
        <dbReference type="SAM" id="MobiDB-lite"/>
    </source>
</evidence>